<dbReference type="PANTHER" id="PTHR20851:SF0">
    <property type="entry name" value="APOLIPOPROTEIN(A)"/>
    <property type="match status" value="1"/>
</dbReference>
<protein>
    <recommendedName>
        <fullName evidence="16">G-protein coupled receptors family 2 profile 2 domain-containing protein</fullName>
    </recommendedName>
</protein>
<dbReference type="PRINTS" id="PR00261">
    <property type="entry name" value="LDLRECEPTOR"/>
</dbReference>
<dbReference type="PRINTS" id="PR00018">
    <property type="entry name" value="KRINGLE"/>
</dbReference>
<evidence type="ECO:0000256" key="8">
    <source>
        <dbReference type="PROSITE-ProRule" id="PRU00124"/>
    </source>
</evidence>
<sequence length="1065" mass="116417">MDNLKLIRTSLMLLLGLCHCLPGAFSITGGWVETDPTWVTPDLWEGGDGLRRVAGYVLDSNFQTTWRRGDEEATWQLTFDLQTSLTLSRIRIWYIEGVSTGMHMDVIVMVMTGQQWTTVPHNTHIRSGDENIKLKESDLTGFLASGQFWRLQFPLSEYRGEISEVNFFQACSGVERTVCTDGNCDVHEVVCDGIVDCDDGSDEDNCDKEICPSGVTINKAEVCDAASACDNGALFHQLSRCDGRDDCGDNSDEQNCVCYYLRDRGTSYRGRVNRNNSCQFWTSQYPHAHNHTPQAYPSAGLERNYCRNPDGKDRPWCYTNNPLIRWMYCEEVFACDAPTTRCFYAVDKGRSYAGQTNRAGDRMCQRWDSQSPHSHPHTPQAHPDAGLEENFCRNPDNKERPWCYTMDVLKRWDFCDVMECANPPSPDSADQDCHGAYTCEFSSKRLCYCDKDCGFFGDCCEDFHGGNSPNQCPSDTLYDPFADSCRLFSSTRRTHGSLNNTTPLQNCSEPALTFTAEEFRVLPNGSVLLLGSNVSCPAEQVAILNTTASICGECILQYFSNYTQTANPWDADQGWLTLGLVIASAVAVFGFVVHNIRSGRWEKVPEKLKVQVLVCMALAEVLFVVRVRVPLGPACTAFAILLHYFLLTAFTSMNALAMDLFLTFRDALERKKLYQYLLYTWLMPMPVVVVTLIVEFGSSVRVGYGENCWIGDPISSLVAFGVPVFSALLVNAVLITFVLLALRKSFEIADKAKSRSHISKAWVYLRICFLTGFTWILGFIYPYVNSRAVEYIFIVLNASQGLLLTLILTITSKVVQKWKVAIRARFGLTQPKQNAGVTNTANNNQTTATACKTSSSADIPMTTIADVEENRERTQLDRPHQGRGFTALVTNLTTTARETACGTDFAIEMPKTTLADVENTARSHLNKPQQDNGATATASTKLTPAGETGVVAGGSDVVAGGSDVVAGGSDEVAGGTDVEACENNAVAAGETDVVADGTDVEPGETDVDADGTDVVAAGTDVVAAGETDVVAGGTDVVAAGTDVVAAGGNDVVAAGRTDVEACGVE</sequence>
<feature type="transmembrane region" description="Helical" evidence="10">
    <location>
        <begin position="676"/>
        <end position="694"/>
    </location>
</feature>
<feature type="domain" description="G-protein coupled receptors family 2 profile 2" evidence="13">
    <location>
        <begin position="576"/>
        <end position="812"/>
    </location>
</feature>
<feature type="transmembrane region" description="Helical" evidence="10">
    <location>
        <begin position="714"/>
        <end position="742"/>
    </location>
</feature>
<keyword evidence="3 10" id="KW-0812">Transmembrane</keyword>
<evidence type="ECO:0008006" key="16">
    <source>
        <dbReference type="Google" id="ProtNLM"/>
    </source>
</evidence>
<proteinExistence type="predicted"/>
<dbReference type="CDD" id="cd15039">
    <property type="entry name" value="7tmB3_Methuselah-like"/>
    <property type="match status" value="1"/>
</dbReference>
<gene>
    <name evidence="15" type="ORF">BRAFLDRAFT_83179</name>
</gene>
<dbReference type="InParanoid" id="C3YYQ8"/>
<dbReference type="EMBL" id="GG666565">
    <property type="protein sequence ID" value="EEN54416.1"/>
    <property type="molecule type" value="Genomic_DNA"/>
</dbReference>
<feature type="region of interest" description="Disordered" evidence="9">
    <location>
        <begin position="924"/>
        <end position="948"/>
    </location>
</feature>
<feature type="domain" description="Kringle" evidence="12">
    <location>
        <begin position="364"/>
        <end position="420"/>
    </location>
</feature>
<dbReference type="FunFam" id="1.20.1070.10:FF:000428">
    <property type="entry name" value="Uncharacterized protein"/>
    <property type="match status" value="1"/>
</dbReference>
<evidence type="ECO:0000256" key="3">
    <source>
        <dbReference type="ARBA" id="ARBA00022692"/>
    </source>
</evidence>
<feature type="signal peptide" evidence="11">
    <location>
        <begin position="1"/>
        <end position="26"/>
    </location>
</feature>
<dbReference type="Gene3D" id="2.40.20.10">
    <property type="entry name" value="Plasminogen Kringle 4"/>
    <property type="match status" value="2"/>
</dbReference>
<evidence type="ECO:0000256" key="5">
    <source>
        <dbReference type="ARBA" id="ARBA00023136"/>
    </source>
</evidence>
<dbReference type="InterPro" id="IPR013806">
    <property type="entry name" value="Kringle-like"/>
</dbReference>
<dbReference type="Gene3D" id="2.60.120.260">
    <property type="entry name" value="Galactose-binding domain-like"/>
    <property type="match status" value="1"/>
</dbReference>
<dbReference type="SUPFAM" id="SSF57424">
    <property type="entry name" value="LDL receptor-like module"/>
    <property type="match status" value="2"/>
</dbReference>
<feature type="disulfide bond" evidence="8">
    <location>
        <begin position="229"/>
        <end position="247"/>
    </location>
</feature>
<feature type="disulfide bond" evidence="7">
    <location>
        <begin position="278"/>
        <end position="317"/>
    </location>
</feature>
<keyword evidence="4 10" id="KW-1133">Transmembrane helix</keyword>
<dbReference type="InterPro" id="IPR011049">
    <property type="entry name" value="Serralysin-like_metalloprot_C"/>
</dbReference>
<dbReference type="GO" id="GO:0004930">
    <property type="term" value="F:G protein-coupled receptor activity"/>
    <property type="evidence" value="ECO:0007669"/>
    <property type="project" value="InterPro"/>
</dbReference>
<evidence type="ECO:0000256" key="10">
    <source>
        <dbReference type="SAM" id="Phobius"/>
    </source>
</evidence>
<dbReference type="PROSITE" id="PS50261">
    <property type="entry name" value="G_PROTEIN_RECEP_F2_4"/>
    <property type="match status" value="1"/>
</dbReference>
<dbReference type="SUPFAM" id="SSF57440">
    <property type="entry name" value="Kringle-like"/>
    <property type="match status" value="2"/>
</dbReference>
<feature type="transmembrane region" description="Helical" evidence="10">
    <location>
        <begin position="763"/>
        <end position="784"/>
    </location>
</feature>
<keyword evidence="6 7" id="KW-1015">Disulfide bond</keyword>
<dbReference type="AlphaFoldDB" id="C3YYQ8"/>
<evidence type="ECO:0000256" key="7">
    <source>
        <dbReference type="PROSITE-ProRule" id="PRU00121"/>
    </source>
</evidence>
<dbReference type="Pfam" id="PF00051">
    <property type="entry name" value="Kringle"/>
    <property type="match status" value="2"/>
</dbReference>
<feature type="disulfide bond" evidence="8">
    <location>
        <begin position="179"/>
        <end position="197"/>
    </location>
</feature>
<evidence type="ECO:0000256" key="6">
    <source>
        <dbReference type="ARBA" id="ARBA00023157"/>
    </source>
</evidence>
<evidence type="ECO:0000256" key="11">
    <source>
        <dbReference type="SAM" id="SignalP"/>
    </source>
</evidence>
<feature type="transmembrane region" description="Helical" evidence="10">
    <location>
        <begin position="574"/>
        <end position="596"/>
    </location>
</feature>
<feature type="transmembrane region" description="Helical" evidence="10">
    <location>
        <begin position="641"/>
        <end position="664"/>
    </location>
</feature>
<dbReference type="InterPro" id="IPR000832">
    <property type="entry name" value="GPCR_2_secretin-like"/>
</dbReference>
<dbReference type="PROSITE" id="PS50958">
    <property type="entry name" value="SMB_2"/>
    <property type="match status" value="1"/>
</dbReference>
<dbReference type="FunFam" id="4.10.400.10:FF:000227">
    <property type="entry name" value="Uncharacterized protein"/>
    <property type="match status" value="1"/>
</dbReference>
<feature type="disulfide bond" evidence="7">
    <location>
        <begin position="392"/>
        <end position="415"/>
    </location>
</feature>
<feature type="domain" description="Kringle" evidence="12">
    <location>
        <begin position="259"/>
        <end position="335"/>
    </location>
</feature>
<dbReference type="InterPro" id="IPR002172">
    <property type="entry name" value="LDrepeatLR_classA_rpt"/>
</dbReference>
<dbReference type="CDD" id="cd00112">
    <property type="entry name" value="LDLa"/>
    <property type="match status" value="2"/>
</dbReference>
<dbReference type="InterPro" id="IPR001212">
    <property type="entry name" value="Somatomedin_B_dom"/>
</dbReference>
<evidence type="ECO:0000256" key="4">
    <source>
        <dbReference type="ARBA" id="ARBA00022989"/>
    </source>
</evidence>
<keyword evidence="11" id="KW-0732">Signal</keyword>
<dbReference type="Pfam" id="PF00002">
    <property type="entry name" value="7tm_2"/>
    <property type="match status" value="1"/>
</dbReference>
<feature type="transmembrane region" description="Helical" evidence="10">
    <location>
        <begin position="790"/>
        <end position="810"/>
    </location>
</feature>
<organism>
    <name type="scientific">Branchiostoma floridae</name>
    <name type="common">Florida lancelet</name>
    <name type="synonym">Amphioxus</name>
    <dbReference type="NCBI Taxonomy" id="7739"/>
    <lineage>
        <taxon>Eukaryota</taxon>
        <taxon>Metazoa</taxon>
        <taxon>Chordata</taxon>
        <taxon>Cephalochordata</taxon>
        <taxon>Leptocardii</taxon>
        <taxon>Amphioxiformes</taxon>
        <taxon>Branchiostomatidae</taxon>
        <taxon>Branchiostoma</taxon>
    </lineage>
</organism>
<evidence type="ECO:0000313" key="15">
    <source>
        <dbReference type="EMBL" id="EEN54416.1"/>
    </source>
</evidence>
<dbReference type="Gene3D" id="4.10.400.10">
    <property type="entry name" value="Low-density Lipoprotein Receptor"/>
    <property type="match status" value="1"/>
</dbReference>
<dbReference type="InterPro" id="IPR018056">
    <property type="entry name" value="Kringle_CS"/>
</dbReference>
<evidence type="ECO:0000259" key="13">
    <source>
        <dbReference type="PROSITE" id="PS50261"/>
    </source>
</evidence>
<dbReference type="PROSITE" id="PS50070">
    <property type="entry name" value="KRINGLE_2"/>
    <property type="match status" value="2"/>
</dbReference>
<feature type="compositionally biased region" description="Polar residues" evidence="9">
    <location>
        <begin position="924"/>
        <end position="942"/>
    </location>
</feature>
<feature type="disulfide bond" evidence="8">
    <location>
        <begin position="191"/>
        <end position="206"/>
    </location>
</feature>
<accession>C3YYQ8</accession>
<comment type="caution">
    <text evidence="7">Lacks conserved residue(s) required for the propagation of feature annotation.</text>
</comment>
<feature type="region of interest" description="Disordered" evidence="9">
    <location>
        <begin position="365"/>
        <end position="390"/>
    </location>
</feature>
<dbReference type="FunFam" id="2.40.20.10:FF:000039">
    <property type="entry name" value="Metalloendopeptidase"/>
    <property type="match status" value="1"/>
</dbReference>
<dbReference type="PANTHER" id="PTHR20851">
    <property type="entry name" value="DORSAL INTERACTING PROTEIN 3"/>
    <property type="match status" value="1"/>
</dbReference>
<dbReference type="InterPro" id="IPR038178">
    <property type="entry name" value="Kringle_sf"/>
</dbReference>
<dbReference type="GO" id="GO:0016020">
    <property type="term" value="C:membrane"/>
    <property type="evidence" value="ECO:0007669"/>
    <property type="project" value="UniProtKB-SubCell"/>
</dbReference>
<feature type="disulfide bond" evidence="7">
    <location>
        <begin position="306"/>
        <end position="329"/>
    </location>
</feature>
<comment type="subcellular location">
    <subcellularLocation>
        <location evidence="1">Membrane</location>
        <topology evidence="1">Multi-pass membrane protein</topology>
    </subcellularLocation>
</comment>
<feature type="disulfide bond" evidence="7">
    <location>
        <begin position="364"/>
        <end position="403"/>
    </location>
</feature>
<reference evidence="15" key="1">
    <citation type="journal article" date="2008" name="Nature">
        <title>The amphioxus genome and the evolution of the chordate karyotype.</title>
        <authorList>
            <consortium name="US DOE Joint Genome Institute (JGI-PGF)"/>
            <person name="Putnam N.H."/>
            <person name="Butts T."/>
            <person name="Ferrier D.E.K."/>
            <person name="Furlong R.F."/>
            <person name="Hellsten U."/>
            <person name="Kawashima T."/>
            <person name="Robinson-Rechavi M."/>
            <person name="Shoguchi E."/>
            <person name="Terry A."/>
            <person name="Yu J.-K."/>
            <person name="Benito-Gutierrez E.L."/>
            <person name="Dubchak I."/>
            <person name="Garcia-Fernandez J."/>
            <person name="Gibson-Brown J.J."/>
            <person name="Grigoriev I.V."/>
            <person name="Horton A.C."/>
            <person name="de Jong P.J."/>
            <person name="Jurka J."/>
            <person name="Kapitonov V.V."/>
            <person name="Kohara Y."/>
            <person name="Kuroki Y."/>
            <person name="Lindquist E."/>
            <person name="Lucas S."/>
            <person name="Osoegawa K."/>
            <person name="Pennacchio L.A."/>
            <person name="Salamov A.A."/>
            <person name="Satou Y."/>
            <person name="Sauka-Spengler T."/>
            <person name="Schmutz J."/>
            <person name="Shin-I T."/>
            <person name="Toyoda A."/>
            <person name="Bronner-Fraser M."/>
            <person name="Fujiyama A."/>
            <person name="Holland L.Z."/>
            <person name="Holland P.W.H."/>
            <person name="Satoh N."/>
            <person name="Rokhsar D.S."/>
        </authorList>
    </citation>
    <scope>NUCLEOTIDE SEQUENCE [LARGE SCALE GENOMIC DNA]</scope>
    <source>
        <strain evidence="15">S238N-H82</strain>
        <tissue evidence="15">Testes</tissue>
    </source>
</reference>
<dbReference type="PROSITE" id="PS50068">
    <property type="entry name" value="LDLRA_2"/>
    <property type="match status" value="2"/>
</dbReference>
<dbReference type="GO" id="GO:0007166">
    <property type="term" value="P:cell surface receptor signaling pathway"/>
    <property type="evidence" value="ECO:0007669"/>
    <property type="project" value="InterPro"/>
</dbReference>
<dbReference type="FunFam" id="2.40.20.10:FF:000027">
    <property type="entry name" value="Uncharacterized protein"/>
    <property type="match status" value="1"/>
</dbReference>
<feature type="chain" id="PRO_5002935788" description="G-protein coupled receptors family 2 profile 2 domain-containing protein" evidence="11">
    <location>
        <begin position="27"/>
        <end position="1065"/>
    </location>
</feature>
<name>C3YYQ8_BRAFL</name>
<keyword evidence="5 10" id="KW-0472">Membrane</keyword>
<dbReference type="InterPro" id="IPR036055">
    <property type="entry name" value="LDL_receptor-like_sf"/>
</dbReference>
<feature type="transmembrane region" description="Helical" evidence="10">
    <location>
        <begin position="608"/>
        <end position="629"/>
    </location>
</feature>
<dbReference type="SUPFAM" id="SSF101967">
    <property type="entry name" value="Adhesin YadA, collagen-binding domain"/>
    <property type="match status" value="1"/>
</dbReference>
<dbReference type="CDD" id="cd00108">
    <property type="entry name" value="KR"/>
    <property type="match status" value="2"/>
</dbReference>
<evidence type="ECO:0000259" key="14">
    <source>
        <dbReference type="PROSITE" id="PS50958"/>
    </source>
</evidence>
<feature type="disulfide bond" evidence="8">
    <location>
        <begin position="241"/>
        <end position="256"/>
    </location>
</feature>
<dbReference type="InterPro" id="IPR000001">
    <property type="entry name" value="Kringle"/>
</dbReference>
<keyword evidence="2 7" id="KW-0420">Kringle</keyword>
<dbReference type="InterPro" id="IPR017981">
    <property type="entry name" value="GPCR_2-like_7TM"/>
</dbReference>
<dbReference type="SMART" id="SM00130">
    <property type="entry name" value="KR"/>
    <property type="match status" value="2"/>
</dbReference>
<evidence type="ECO:0000259" key="12">
    <source>
        <dbReference type="PROSITE" id="PS50070"/>
    </source>
</evidence>
<evidence type="ECO:0000256" key="2">
    <source>
        <dbReference type="ARBA" id="ARBA00022572"/>
    </source>
</evidence>
<dbReference type="PROSITE" id="PS00021">
    <property type="entry name" value="KRINGLE_1"/>
    <property type="match status" value="2"/>
</dbReference>
<dbReference type="Gene3D" id="1.20.1070.10">
    <property type="entry name" value="Rhodopsin 7-helix transmembrane proteins"/>
    <property type="match status" value="1"/>
</dbReference>
<feature type="domain" description="SMB" evidence="14">
    <location>
        <begin position="429"/>
        <end position="472"/>
    </location>
</feature>
<evidence type="ECO:0000256" key="9">
    <source>
        <dbReference type="SAM" id="MobiDB-lite"/>
    </source>
</evidence>
<dbReference type="eggNOG" id="KOG4193">
    <property type="taxonomic scope" value="Eukaryota"/>
</dbReference>
<evidence type="ECO:0000256" key="1">
    <source>
        <dbReference type="ARBA" id="ARBA00004141"/>
    </source>
</evidence>
<dbReference type="SMART" id="SM00192">
    <property type="entry name" value="LDLa"/>
    <property type="match status" value="2"/>
</dbReference>